<comment type="caution">
    <text evidence="1">The sequence shown here is derived from an EMBL/GenBank/DDBJ whole genome shotgun (WGS) entry which is preliminary data.</text>
</comment>
<gene>
    <name evidence="1" type="ORF">Aco03nite_077870</name>
</gene>
<name>A0ABQ3XLJ2_9ACTN</name>
<dbReference type="Proteomes" id="UP000612282">
    <property type="component" value="Unassembled WGS sequence"/>
</dbReference>
<evidence type="ECO:0000313" key="2">
    <source>
        <dbReference type="Proteomes" id="UP000612282"/>
    </source>
</evidence>
<dbReference type="InterPro" id="IPR046301">
    <property type="entry name" value="DUF6416"/>
</dbReference>
<proteinExistence type="predicted"/>
<dbReference type="EMBL" id="BOMG01000096">
    <property type="protein sequence ID" value="GID59383.1"/>
    <property type="molecule type" value="Genomic_DNA"/>
</dbReference>
<dbReference type="RefSeq" id="WP_203805431.1">
    <property type="nucleotide sequence ID" value="NZ_BAAAQE010000117.1"/>
</dbReference>
<accession>A0ABQ3XLJ2</accession>
<evidence type="ECO:0000313" key="1">
    <source>
        <dbReference type="EMBL" id="GID59383.1"/>
    </source>
</evidence>
<sequence length="151" mass="17404">MLEAGEYCGPEDRYARFCRQVLADSAEDAVRQCREQVAEDYEDFTYPDWAETDQKMFEDFIFQFLSPNARAILTVLAEQPGRRFTGAQLATITGMRNSKVVAGTFAHPGMLNFEVERNLFWSTDRADDGRCEYWLTDVQAHLFRHAENRSG</sequence>
<reference evidence="1 2" key="1">
    <citation type="submission" date="2021-01" db="EMBL/GenBank/DDBJ databases">
        <title>Whole genome shotgun sequence of Actinoplanes couchii NBRC 106145.</title>
        <authorList>
            <person name="Komaki H."/>
            <person name="Tamura T."/>
        </authorList>
    </citation>
    <scope>NUCLEOTIDE SEQUENCE [LARGE SCALE GENOMIC DNA]</scope>
    <source>
        <strain evidence="1 2">NBRC 106145</strain>
    </source>
</reference>
<protein>
    <submittedName>
        <fullName evidence="1">Uncharacterized protein</fullName>
    </submittedName>
</protein>
<organism evidence="1 2">
    <name type="scientific">Actinoplanes couchii</name>
    <dbReference type="NCBI Taxonomy" id="403638"/>
    <lineage>
        <taxon>Bacteria</taxon>
        <taxon>Bacillati</taxon>
        <taxon>Actinomycetota</taxon>
        <taxon>Actinomycetes</taxon>
        <taxon>Micromonosporales</taxon>
        <taxon>Micromonosporaceae</taxon>
        <taxon>Actinoplanes</taxon>
    </lineage>
</organism>
<dbReference type="Pfam" id="PF19980">
    <property type="entry name" value="DUF6416"/>
    <property type="match status" value="1"/>
</dbReference>
<keyword evidence="2" id="KW-1185">Reference proteome</keyword>